<dbReference type="PROSITE" id="PS00518">
    <property type="entry name" value="ZF_RING_1"/>
    <property type="match status" value="1"/>
</dbReference>
<evidence type="ECO:0000256" key="2">
    <source>
        <dbReference type="ARBA" id="ARBA00022771"/>
    </source>
</evidence>
<keyword evidence="3" id="KW-0862">Zinc</keyword>
<dbReference type="SMART" id="SM00184">
    <property type="entry name" value="RING"/>
    <property type="match status" value="1"/>
</dbReference>
<dbReference type="PANTHER" id="PTHR23327">
    <property type="entry name" value="RING FINGER PROTEIN 127"/>
    <property type="match status" value="1"/>
</dbReference>
<dbReference type="STRING" id="905079.L1IXS1"/>
<reference evidence="6 8" key="1">
    <citation type="journal article" date="2012" name="Nature">
        <title>Algal genomes reveal evolutionary mosaicism and the fate of nucleomorphs.</title>
        <authorList>
            <consortium name="DOE Joint Genome Institute"/>
            <person name="Curtis B.A."/>
            <person name="Tanifuji G."/>
            <person name="Burki F."/>
            <person name="Gruber A."/>
            <person name="Irimia M."/>
            <person name="Maruyama S."/>
            <person name="Arias M.C."/>
            <person name="Ball S.G."/>
            <person name="Gile G.H."/>
            <person name="Hirakawa Y."/>
            <person name="Hopkins J.F."/>
            <person name="Kuo A."/>
            <person name="Rensing S.A."/>
            <person name="Schmutz J."/>
            <person name="Symeonidi A."/>
            <person name="Elias M."/>
            <person name="Eveleigh R.J."/>
            <person name="Herman E.K."/>
            <person name="Klute M.J."/>
            <person name="Nakayama T."/>
            <person name="Obornik M."/>
            <person name="Reyes-Prieto A."/>
            <person name="Armbrust E.V."/>
            <person name="Aves S.J."/>
            <person name="Beiko R.G."/>
            <person name="Coutinho P."/>
            <person name="Dacks J.B."/>
            <person name="Durnford D.G."/>
            <person name="Fast N.M."/>
            <person name="Green B.R."/>
            <person name="Grisdale C.J."/>
            <person name="Hempel F."/>
            <person name="Henrissat B."/>
            <person name="Hoppner M.P."/>
            <person name="Ishida K."/>
            <person name="Kim E."/>
            <person name="Koreny L."/>
            <person name="Kroth P.G."/>
            <person name="Liu Y."/>
            <person name="Malik S.B."/>
            <person name="Maier U.G."/>
            <person name="McRose D."/>
            <person name="Mock T."/>
            <person name="Neilson J.A."/>
            <person name="Onodera N.T."/>
            <person name="Poole A.M."/>
            <person name="Pritham E.J."/>
            <person name="Richards T.A."/>
            <person name="Rocap G."/>
            <person name="Roy S.W."/>
            <person name="Sarai C."/>
            <person name="Schaack S."/>
            <person name="Shirato S."/>
            <person name="Slamovits C.H."/>
            <person name="Spencer D.F."/>
            <person name="Suzuki S."/>
            <person name="Worden A.Z."/>
            <person name="Zauner S."/>
            <person name="Barry K."/>
            <person name="Bell C."/>
            <person name="Bharti A.K."/>
            <person name="Crow J.A."/>
            <person name="Grimwood J."/>
            <person name="Kramer R."/>
            <person name="Lindquist E."/>
            <person name="Lucas S."/>
            <person name="Salamov A."/>
            <person name="McFadden G.I."/>
            <person name="Lane C.E."/>
            <person name="Keeling P.J."/>
            <person name="Gray M.W."/>
            <person name="Grigoriev I.V."/>
            <person name="Archibald J.M."/>
        </authorList>
    </citation>
    <scope>NUCLEOTIDE SEQUENCE</scope>
    <source>
        <strain evidence="6 8">CCMP2712</strain>
    </source>
</reference>
<dbReference type="PROSITE" id="PS50089">
    <property type="entry name" value="ZF_RING_2"/>
    <property type="match status" value="1"/>
</dbReference>
<keyword evidence="8" id="KW-1185">Reference proteome</keyword>
<dbReference type="PANTHER" id="PTHR23327:SF51">
    <property type="entry name" value="TRANSCRIPTIONAL REGULATOR OF YEAST FORM ADHERENCE 3"/>
    <property type="match status" value="1"/>
</dbReference>
<feature type="domain" description="RING-type" evidence="5">
    <location>
        <begin position="58"/>
        <end position="92"/>
    </location>
</feature>
<dbReference type="Gene3D" id="3.30.40.10">
    <property type="entry name" value="Zinc/RING finger domain, C3HC4 (zinc finger)"/>
    <property type="match status" value="1"/>
</dbReference>
<evidence type="ECO:0000256" key="4">
    <source>
        <dbReference type="PROSITE-ProRule" id="PRU00175"/>
    </source>
</evidence>
<accession>L1IXS1</accession>
<keyword evidence="1" id="KW-0479">Metal-binding</keyword>
<dbReference type="PaxDb" id="55529-EKX41073"/>
<dbReference type="GeneID" id="17297813"/>
<dbReference type="GO" id="GO:0008270">
    <property type="term" value="F:zinc ion binding"/>
    <property type="evidence" value="ECO:0007669"/>
    <property type="project" value="UniProtKB-KW"/>
</dbReference>
<keyword evidence="2 4" id="KW-0863">Zinc-finger</keyword>
<reference evidence="8" key="2">
    <citation type="submission" date="2012-11" db="EMBL/GenBank/DDBJ databases">
        <authorList>
            <person name="Kuo A."/>
            <person name="Curtis B.A."/>
            <person name="Tanifuji G."/>
            <person name="Burki F."/>
            <person name="Gruber A."/>
            <person name="Irimia M."/>
            <person name="Maruyama S."/>
            <person name="Arias M.C."/>
            <person name="Ball S.G."/>
            <person name="Gile G.H."/>
            <person name="Hirakawa Y."/>
            <person name="Hopkins J.F."/>
            <person name="Rensing S.A."/>
            <person name="Schmutz J."/>
            <person name="Symeonidi A."/>
            <person name="Elias M."/>
            <person name="Eveleigh R.J."/>
            <person name="Herman E.K."/>
            <person name="Klute M.J."/>
            <person name="Nakayama T."/>
            <person name="Obornik M."/>
            <person name="Reyes-Prieto A."/>
            <person name="Armbrust E.V."/>
            <person name="Aves S.J."/>
            <person name="Beiko R.G."/>
            <person name="Coutinho P."/>
            <person name="Dacks J.B."/>
            <person name="Durnford D.G."/>
            <person name="Fast N.M."/>
            <person name="Green B.R."/>
            <person name="Grisdale C."/>
            <person name="Hempe F."/>
            <person name="Henrissat B."/>
            <person name="Hoppner M.P."/>
            <person name="Ishida K.-I."/>
            <person name="Kim E."/>
            <person name="Koreny L."/>
            <person name="Kroth P.G."/>
            <person name="Liu Y."/>
            <person name="Malik S.-B."/>
            <person name="Maier U.G."/>
            <person name="McRose D."/>
            <person name="Mock T."/>
            <person name="Neilson J.A."/>
            <person name="Onodera N.T."/>
            <person name="Poole A.M."/>
            <person name="Pritham E.J."/>
            <person name="Richards T.A."/>
            <person name="Rocap G."/>
            <person name="Roy S.W."/>
            <person name="Sarai C."/>
            <person name="Schaack S."/>
            <person name="Shirato S."/>
            <person name="Slamovits C.H."/>
            <person name="Spencer D.F."/>
            <person name="Suzuki S."/>
            <person name="Worden A.Z."/>
            <person name="Zauner S."/>
            <person name="Barry K."/>
            <person name="Bell C."/>
            <person name="Bharti A.K."/>
            <person name="Crow J.A."/>
            <person name="Grimwood J."/>
            <person name="Kramer R."/>
            <person name="Lindquist E."/>
            <person name="Lucas S."/>
            <person name="Salamov A."/>
            <person name="McFadden G.I."/>
            <person name="Lane C.E."/>
            <person name="Keeling P.J."/>
            <person name="Gray M.W."/>
            <person name="Grigoriev I.V."/>
            <person name="Archibald J.M."/>
        </authorList>
    </citation>
    <scope>NUCLEOTIDE SEQUENCE</scope>
    <source>
        <strain evidence="8">CCMP2712</strain>
    </source>
</reference>
<evidence type="ECO:0000313" key="7">
    <source>
        <dbReference type="EnsemblProtists" id="EKX41073"/>
    </source>
</evidence>
<dbReference type="HOGENOM" id="CLU_2101603_0_0_1"/>
<dbReference type="InterPro" id="IPR001841">
    <property type="entry name" value="Znf_RING"/>
</dbReference>
<gene>
    <name evidence="6" type="ORF">GUITHDRAFT_142237</name>
</gene>
<dbReference type="AlphaFoldDB" id="L1IXS1"/>
<sequence>MALRVRAILLPAPAIAGLQAAREERSRFFEHEVEKARNRDEKRRREREKIDDELFDECPVCKKDFVEPVMTGCGHQFCLECISSDFDQCPVCGVEIRGDFTPVEDGAHQEDVRETV</sequence>
<evidence type="ECO:0000256" key="3">
    <source>
        <dbReference type="ARBA" id="ARBA00022833"/>
    </source>
</evidence>
<evidence type="ECO:0000259" key="5">
    <source>
        <dbReference type="PROSITE" id="PS50089"/>
    </source>
</evidence>
<protein>
    <recommendedName>
        <fullName evidence="5">RING-type domain-containing protein</fullName>
    </recommendedName>
</protein>
<evidence type="ECO:0000256" key="1">
    <source>
        <dbReference type="ARBA" id="ARBA00022723"/>
    </source>
</evidence>
<evidence type="ECO:0000313" key="8">
    <source>
        <dbReference type="Proteomes" id="UP000011087"/>
    </source>
</evidence>
<organism evidence="6">
    <name type="scientific">Guillardia theta (strain CCMP2712)</name>
    <name type="common">Cryptophyte</name>
    <dbReference type="NCBI Taxonomy" id="905079"/>
    <lineage>
        <taxon>Eukaryota</taxon>
        <taxon>Cryptophyceae</taxon>
        <taxon>Pyrenomonadales</taxon>
        <taxon>Geminigeraceae</taxon>
        <taxon>Guillardia</taxon>
    </lineage>
</organism>
<dbReference type="RefSeq" id="XP_005828053.1">
    <property type="nucleotide sequence ID" value="XM_005827996.1"/>
</dbReference>
<proteinExistence type="predicted"/>
<dbReference type="InterPro" id="IPR017907">
    <property type="entry name" value="Znf_RING_CS"/>
</dbReference>
<dbReference type="KEGG" id="gtt:GUITHDRAFT_142237"/>
<dbReference type="Pfam" id="PF14634">
    <property type="entry name" value="zf-RING_5"/>
    <property type="match status" value="1"/>
</dbReference>
<dbReference type="SUPFAM" id="SSF57850">
    <property type="entry name" value="RING/U-box"/>
    <property type="match status" value="1"/>
</dbReference>
<dbReference type="EnsemblProtists" id="EKX41073">
    <property type="protein sequence ID" value="EKX41073"/>
    <property type="gene ID" value="GUITHDRAFT_142237"/>
</dbReference>
<dbReference type="EMBL" id="JH993026">
    <property type="protein sequence ID" value="EKX41073.1"/>
    <property type="molecule type" value="Genomic_DNA"/>
</dbReference>
<dbReference type="Proteomes" id="UP000011087">
    <property type="component" value="Unassembled WGS sequence"/>
</dbReference>
<dbReference type="OrthoDB" id="654191at2759"/>
<reference evidence="7" key="3">
    <citation type="submission" date="2015-06" db="UniProtKB">
        <authorList>
            <consortium name="EnsemblProtists"/>
        </authorList>
    </citation>
    <scope>IDENTIFICATION</scope>
</reference>
<evidence type="ECO:0000313" key="6">
    <source>
        <dbReference type="EMBL" id="EKX41073.1"/>
    </source>
</evidence>
<name>L1IXS1_GUITC</name>
<dbReference type="InterPro" id="IPR013083">
    <property type="entry name" value="Znf_RING/FYVE/PHD"/>
</dbReference>